<reference evidence="4" key="1">
    <citation type="submission" date="2017-08" db="EMBL/GenBank/DDBJ databases">
        <authorList>
            <person name="de Groot N.N."/>
        </authorList>
    </citation>
    <scope>NUCLEOTIDE SEQUENCE [LARGE SCALE GENOMIC DNA]</scope>
</reference>
<name>A0A249XST0_9CAUD</name>
<dbReference type="EMBL" id="MF668280">
    <property type="protein sequence ID" value="ASZ74710.1"/>
    <property type="molecule type" value="Genomic_DNA"/>
</dbReference>
<protein>
    <submittedName>
        <fullName evidence="3">Baseplate J protein</fullName>
    </submittedName>
</protein>
<dbReference type="InterPro" id="IPR058530">
    <property type="entry name" value="Baseplate_J-like_C"/>
</dbReference>
<evidence type="ECO:0000259" key="1">
    <source>
        <dbReference type="Pfam" id="PF04865"/>
    </source>
</evidence>
<feature type="domain" description="Baseplate protein J-like barrel" evidence="1">
    <location>
        <begin position="92"/>
        <end position="178"/>
    </location>
</feature>
<dbReference type="Proteomes" id="UP000226037">
    <property type="component" value="Segment"/>
</dbReference>
<dbReference type="InterPro" id="IPR052399">
    <property type="entry name" value="Phage_Baseplate_Assmbl_Protein"/>
</dbReference>
<gene>
    <name evidence="3" type="ORF">SEA_PHABBA_141</name>
</gene>
<accession>A0A249XST0</accession>
<feature type="domain" description="Baseplate J-like C-terminal" evidence="2">
    <location>
        <begin position="474"/>
        <end position="534"/>
    </location>
</feature>
<evidence type="ECO:0000313" key="4">
    <source>
        <dbReference type="Proteomes" id="UP000226037"/>
    </source>
</evidence>
<organism evidence="3 4">
    <name type="scientific">Mycobacterium phage Phabba</name>
    <dbReference type="NCBI Taxonomy" id="2027899"/>
    <lineage>
        <taxon>Viruses</taxon>
        <taxon>Duplodnaviria</taxon>
        <taxon>Heunggongvirae</taxon>
        <taxon>Uroviricota</taxon>
        <taxon>Caudoviricetes</taxon>
        <taxon>Ceeclamvirinae</taxon>
        <taxon>Myrnavirus</taxon>
        <taxon>Myrnavirus phabba</taxon>
        <taxon>Myranavirus phabba</taxon>
    </lineage>
</organism>
<sequence>MAKTPDEISKEMLAKLRVTAPGFSLELGTPERKIVDAVAEAISEAYVDQYLVGSLLDIESKAGLELEQWVGIFGFGRLQGRQASGVVRVEMSSANAQDIPIAQGTQFYTRQGLPGSSGQLFFSATQAVVIPAGSYVADVPIQCTVVGSAGNVPPDSIVYLGSIIGATSVTNLTALTGGVDVETDAELRQRFKDTFMRNIAGTEDWYLGLAYQNRYVSRAACFGPIRKYITQIAVPDTTLNLPVTNDVKYAWPKGESVFKNLGQTDEKFYRPFDDYTFTSGASPQITRVASGAMVVGDIVDVEFEYTTRSSRNNPQAGITNKVDLYVNGQDPYTITERTVVAAQTLSSNSSDELWTGNFARVGTAGTPSASNRFMRLGSVPILTFPSSIVVGATNYQQGVHYHLLRGTTLNAGSPREVAGIEWLPAGPSSGTPLTLTYVYNRVPEVLNAVVKQGKQITTDVLVHQAGYAFLRIYLSVEFDRGFVVSQVTNAVQTRLREYFASLPFGSWIELSDLSLAVHQVIGVDNVNLTTSVENGSNYGIKVFGNSTDVVPSSIQTADFKLSDNTLPVFMEAVILRKANR</sequence>
<keyword evidence="4" id="KW-1185">Reference proteome</keyword>
<dbReference type="PANTHER" id="PTHR37829">
    <property type="entry name" value="PHAGE-LIKE ELEMENT PBSX PROTEIN XKDT"/>
    <property type="match status" value="1"/>
</dbReference>
<dbReference type="PANTHER" id="PTHR37829:SF3">
    <property type="entry name" value="PROTEIN JAYE-RELATED"/>
    <property type="match status" value="1"/>
</dbReference>
<evidence type="ECO:0000313" key="3">
    <source>
        <dbReference type="EMBL" id="ASZ74710.1"/>
    </source>
</evidence>
<dbReference type="Pfam" id="PF04865">
    <property type="entry name" value="Baseplate_J"/>
    <property type="match status" value="1"/>
</dbReference>
<dbReference type="InterPro" id="IPR006949">
    <property type="entry name" value="Barrel_Baseplate_J-like"/>
</dbReference>
<proteinExistence type="predicted"/>
<evidence type="ECO:0000259" key="2">
    <source>
        <dbReference type="Pfam" id="PF26079"/>
    </source>
</evidence>
<dbReference type="Pfam" id="PF26079">
    <property type="entry name" value="Baseplate_J_C"/>
    <property type="match status" value="1"/>
</dbReference>